<dbReference type="AlphaFoldDB" id="A0A6A6HET3"/>
<evidence type="ECO:0000313" key="3">
    <source>
        <dbReference type="Proteomes" id="UP000800092"/>
    </source>
</evidence>
<reference evidence="2" key="1">
    <citation type="journal article" date="2020" name="Stud. Mycol.">
        <title>101 Dothideomycetes genomes: a test case for predicting lifestyles and emergence of pathogens.</title>
        <authorList>
            <person name="Haridas S."/>
            <person name="Albert R."/>
            <person name="Binder M."/>
            <person name="Bloem J."/>
            <person name="Labutti K."/>
            <person name="Salamov A."/>
            <person name="Andreopoulos B."/>
            <person name="Baker S."/>
            <person name="Barry K."/>
            <person name="Bills G."/>
            <person name="Bluhm B."/>
            <person name="Cannon C."/>
            <person name="Castanera R."/>
            <person name="Culley D."/>
            <person name="Daum C."/>
            <person name="Ezra D."/>
            <person name="Gonzalez J."/>
            <person name="Henrissat B."/>
            <person name="Kuo A."/>
            <person name="Liang C."/>
            <person name="Lipzen A."/>
            <person name="Lutzoni F."/>
            <person name="Magnuson J."/>
            <person name="Mondo S."/>
            <person name="Nolan M."/>
            <person name="Ohm R."/>
            <person name="Pangilinan J."/>
            <person name="Park H.-J."/>
            <person name="Ramirez L."/>
            <person name="Alfaro M."/>
            <person name="Sun H."/>
            <person name="Tritt A."/>
            <person name="Yoshinaga Y."/>
            <person name="Zwiers L.-H."/>
            <person name="Turgeon B."/>
            <person name="Goodwin S."/>
            <person name="Spatafora J."/>
            <person name="Crous P."/>
            <person name="Grigoriev I."/>
        </authorList>
    </citation>
    <scope>NUCLEOTIDE SEQUENCE</scope>
    <source>
        <strain evidence="2">Tuck. ex Michener</strain>
    </source>
</reference>
<accession>A0A6A6HET3</accession>
<organism evidence="2 3">
    <name type="scientific">Viridothelium virens</name>
    <name type="common">Speckled blister lichen</name>
    <name type="synonym">Trypethelium virens</name>
    <dbReference type="NCBI Taxonomy" id="1048519"/>
    <lineage>
        <taxon>Eukaryota</taxon>
        <taxon>Fungi</taxon>
        <taxon>Dikarya</taxon>
        <taxon>Ascomycota</taxon>
        <taxon>Pezizomycotina</taxon>
        <taxon>Dothideomycetes</taxon>
        <taxon>Dothideomycetes incertae sedis</taxon>
        <taxon>Trypetheliales</taxon>
        <taxon>Trypetheliaceae</taxon>
        <taxon>Viridothelium</taxon>
    </lineage>
</organism>
<dbReference type="PANTHER" id="PTHR24148">
    <property type="entry name" value="ANKYRIN REPEAT DOMAIN-CONTAINING PROTEIN 39 HOMOLOG-RELATED"/>
    <property type="match status" value="1"/>
</dbReference>
<dbReference type="InterPro" id="IPR010730">
    <property type="entry name" value="HET"/>
</dbReference>
<dbReference type="PANTHER" id="PTHR24148:SF64">
    <property type="entry name" value="HETEROKARYON INCOMPATIBILITY DOMAIN-CONTAINING PROTEIN"/>
    <property type="match status" value="1"/>
</dbReference>
<sequence>MAGFPAFMASQFTAGHDPDGHGESESLQAYFNRALNLNSSGDFHYSPLSKVGELRLVRLLPGSGNEGLRMLLSNYREANAPSYEALSYVWGDPRSTVQVDLNGKRFFIGNNLAEALCQIRHAQKERFLWIDAICINQNNLEEKSWHIAKMRDIYIGAIQVLVWIGKHSEDSANAMDDLRNIARYYPDGRQDAVRRYYFVEHVGEGKAQVPAIMNLFRRPWWSRMWIIQEVVVSKSVIVQCGDRSLPWSAFAVIAGHIATSQQVAQTLVSAGVFSRMGVTNHVTAFESLRVQWTTGSIPDILSLLVKYRRSKATDPRDKIFALLGMVQSSERSVVSSDYTKPAARIYSEFVTGIVARTGRLDVLAFNNMHRRVPDLPSWAPDWSCSCHQDNDLPLLYDSETFAMTKDSRLQQYSGRSASGSKQAKVAYSGDLKTLTAEGIVFDEIREISEEGRIEKLPPALGLPYEESYALPIHRLNQFAEKSFGDNAEIKQRVLLRSMMGNAFLKDEDQYLRVFQKRVKESNDGRLWLNTHLRTDGKATYDTEWQLNTILGRVMRGRRLFLHGHGFMGIGSSRVQPGDRLCILFGAAMPFVVRKRSDWYELIGEACLAHQGIMHGCMADKTYEFADPKDLVIEQIRLR</sequence>
<dbReference type="InterPro" id="IPR052895">
    <property type="entry name" value="HetReg/Transcr_Mod"/>
</dbReference>
<evidence type="ECO:0000259" key="1">
    <source>
        <dbReference type="Pfam" id="PF06985"/>
    </source>
</evidence>
<proteinExistence type="predicted"/>
<gene>
    <name evidence="2" type="ORF">EV356DRAFT_565574</name>
</gene>
<keyword evidence="3" id="KW-1185">Reference proteome</keyword>
<name>A0A6A6HET3_VIRVR</name>
<dbReference type="Pfam" id="PF06985">
    <property type="entry name" value="HET"/>
    <property type="match status" value="1"/>
</dbReference>
<evidence type="ECO:0000313" key="2">
    <source>
        <dbReference type="EMBL" id="KAF2236431.1"/>
    </source>
</evidence>
<feature type="domain" description="Heterokaryon incompatibility" evidence="1">
    <location>
        <begin position="83"/>
        <end position="229"/>
    </location>
</feature>
<protein>
    <submittedName>
        <fullName evidence="2">HET-domain-containing protein</fullName>
    </submittedName>
</protein>
<dbReference type="Proteomes" id="UP000800092">
    <property type="component" value="Unassembled WGS sequence"/>
</dbReference>
<dbReference type="EMBL" id="ML991785">
    <property type="protein sequence ID" value="KAF2236431.1"/>
    <property type="molecule type" value="Genomic_DNA"/>
</dbReference>
<dbReference type="OrthoDB" id="5416609at2759"/>
<dbReference type="Pfam" id="PF26639">
    <property type="entry name" value="Het-6_barrel"/>
    <property type="match status" value="1"/>
</dbReference>